<dbReference type="Pfam" id="PF00583">
    <property type="entry name" value="Acetyltransf_1"/>
    <property type="match status" value="1"/>
</dbReference>
<dbReference type="KEGG" id="slom:PXH66_06140"/>
<dbReference type="EMBL" id="CP119075">
    <property type="protein sequence ID" value="WED67506.1"/>
    <property type="molecule type" value="Genomic_DNA"/>
</dbReference>
<dbReference type="PANTHER" id="PTHR43877">
    <property type="entry name" value="AMINOALKYLPHOSPHONATE N-ACETYLTRANSFERASE-RELATED-RELATED"/>
    <property type="match status" value="1"/>
</dbReference>
<evidence type="ECO:0000313" key="4">
    <source>
        <dbReference type="EMBL" id="WED67506.1"/>
    </source>
</evidence>
<sequence>MIRSATLRDARSIARIHVDSWRAAYEGIVPDAFLDELDIERRTKRWSTILSASQSETFVLESENKIVAWLSYGPCRDDDCEDSVEVWALYVCPSQWRCGYGSALMRFAENLARESRRGNIALWVLEQNLAGRHFYERLGYVPDGVKKPIEIGNLSLEELRYQRKVTPEGAPALIPSNRPSVAKQKTFGFSQQGFPRYRWK</sequence>
<proteinExistence type="predicted"/>
<dbReference type="GO" id="GO:0016747">
    <property type="term" value="F:acyltransferase activity, transferring groups other than amino-acyl groups"/>
    <property type="evidence" value="ECO:0007669"/>
    <property type="project" value="InterPro"/>
</dbReference>
<name>A0AAF0CTB2_9BACT</name>
<dbReference type="InterPro" id="IPR000182">
    <property type="entry name" value="GNAT_dom"/>
</dbReference>
<dbReference type="SUPFAM" id="SSF55729">
    <property type="entry name" value="Acyl-CoA N-acyltransferases (Nat)"/>
    <property type="match status" value="1"/>
</dbReference>
<evidence type="ECO:0000256" key="2">
    <source>
        <dbReference type="ARBA" id="ARBA00023315"/>
    </source>
</evidence>
<dbReference type="PANTHER" id="PTHR43877:SF1">
    <property type="entry name" value="ACETYLTRANSFERASE"/>
    <property type="match status" value="1"/>
</dbReference>
<gene>
    <name evidence="4" type="ORF">PXH66_06140</name>
</gene>
<dbReference type="Proteomes" id="UP001218638">
    <property type="component" value="Chromosome"/>
</dbReference>
<dbReference type="Gene3D" id="3.40.630.30">
    <property type="match status" value="1"/>
</dbReference>
<reference evidence="4" key="1">
    <citation type="submission" date="2023-03" db="EMBL/GenBank/DDBJ databases">
        <title>Lomoglobus Profundus gen. nov., sp. nov., a novel member of the phylum Verrucomicrobia, isolated from deep-marine sediment of South China Sea.</title>
        <authorList>
            <person name="Ahmad T."/>
            <person name="Ishaq S.E."/>
            <person name="Wang F."/>
        </authorList>
    </citation>
    <scope>NUCLEOTIDE SEQUENCE</scope>
    <source>
        <strain evidence="4">LMO-M01</strain>
    </source>
</reference>
<dbReference type="CDD" id="cd04301">
    <property type="entry name" value="NAT_SF"/>
    <property type="match status" value="1"/>
</dbReference>
<organism evidence="4 5">
    <name type="scientific">Synoicihabitans lomoniglobus</name>
    <dbReference type="NCBI Taxonomy" id="2909285"/>
    <lineage>
        <taxon>Bacteria</taxon>
        <taxon>Pseudomonadati</taxon>
        <taxon>Verrucomicrobiota</taxon>
        <taxon>Opitutia</taxon>
        <taxon>Opitutales</taxon>
        <taxon>Opitutaceae</taxon>
        <taxon>Synoicihabitans</taxon>
    </lineage>
</organism>
<evidence type="ECO:0000259" key="3">
    <source>
        <dbReference type="PROSITE" id="PS51186"/>
    </source>
</evidence>
<keyword evidence="5" id="KW-1185">Reference proteome</keyword>
<feature type="domain" description="N-acetyltransferase" evidence="3">
    <location>
        <begin position="1"/>
        <end position="166"/>
    </location>
</feature>
<dbReference type="PROSITE" id="PS51186">
    <property type="entry name" value="GNAT"/>
    <property type="match status" value="1"/>
</dbReference>
<evidence type="ECO:0000313" key="5">
    <source>
        <dbReference type="Proteomes" id="UP001218638"/>
    </source>
</evidence>
<accession>A0AAF0CTB2</accession>
<keyword evidence="1" id="KW-0808">Transferase</keyword>
<dbReference type="InterPro" id="IPR050832">
    <property type="entry name" value="Bact_Acetyltransf"/>
</dbReference>
<evidence type="ECO:0000256" key="1">
    <source>
        <dbReference type="ARBA" id="ARBA00022679"/>
    </source>
</evidence>
<dbReference type="AlphaFoldDB" id="A0AAF0CTB2"/>
<dbReference type="InterPro" id="IPR016181">
    <property type="entry name" value="Acyl_CoA_acyltransferase"/>
</dbReference>
<protein>
    <submittedName>
        <fullName evidence="4">GNAT family N-acetyltransferase</fullName>
    </submittedName>
</protein>
<keyword evidence="2" id="KW-0012">Acyltransferase</keyword>